<dbReference type="AlphaFoldDB" id="A0AAN8GH76"/>
<proteinExistence type="predicted"/>
<dbReference type="SUPFAM" id="SSF57501">
    <property type="entry name" value="Cystine-knot cytokines"/>
    <property type="match status" value="1"/>
</dbReference>
<dbReference type="PROSITE" id="PS50278">
    <property type="entry name" value="PDGF_2"/>
    <property type="match status" value="1"/>
</dbReference>
<evidence type="ECO:0000313" key="5">
    <source>
        <dbReference type="Proteomes" id="UP001347796"/>
    </source>
</evidence>
<dbReference type="PANTHER" id="PTHR21719">
    <property type="entry name" value="FI06402P-RELATED"/>
    <property type="match status" value="1"/>
</dbReference>
<name>A0AAN8GH76_PATCE</name>
<gene>
    <name evidence="4" type="ORF">SNE40_021021</name>
</gene>
<evidence type="ECO:0000256" key="1">
    <source>
        <dbReference type="SAM" id="MobiDB-lite"/>
    </source>
</evidence>
<dbReference type="GO" id="GO:0016020">
    <property type="term" value="C:membrane"/>
    <property type="evidence" value="ECO:0007669"/>
    <property type="project" value="InterPro"/>
</dbReference>
<evidence type="ECO:0000259" key="3">
    <source>
        <dbReference type="PROSITE" id="PS50278"/>
    </source>
</evidence>
<accession>A0AAN8GH76</accession>
<sequence>MAAECSENSMTFDEPNNRTRYCSVSGKSKRRKGRTYIPTSVLYRPYPSGVLLRRASVSGRLGEVEKFRETGIVEIRCQHCQKRQSHTKWTKIKMLRVVGQCVLFLIFIATCAGLILNKSLDTDYDISHDYVDQYIDSDILMDVQLNPVTLSDFRKTVRGASNPYDLIRIFLKEKDISDNQIHELLTAKTIETLLTGKQEIKRQDDYYDYDTEKMSSAGTNQMEEELAEAYHHIDEMETSRLGQCKYPQPEIVHIEDENNENKMYFPECTVLHRCRNVTGCCGNATQECGPKTIKIVTKTFLVLTITDPTSGSVLPHKNMVMSIPFVNHTECGCKERKGLPGCHQECPSPFTKFRPDLKCVCDCLEAPNEENYLCESMKDGLIPLAERDLECIKTGRCMPPLCNNKNGKFDVRSGFCPELEPDELGMKGYIQKTPTNTSHYKSEDKTNSHGAVEKTNKNKAGDETDKHKAGDKANKSKNKNKNGNRNRKARKRGK</sequence>
<evidence type="ECO:0000256" key="2">
    <source>
        <dbReference type="SAM" id="Phobius"/>
    </source>
</evidence>
<keyword evidence="2" id="KW-0812">Transmembrane</keyword>
<feature type="domain" description="Platelet-derived growth factor (PDGF) family profile" evidence="3">
    <location>
        <begin position="261"/>
        <end position="338"/>
    </location>
</feature>
<keyword evidence="2" id="KW-1133">Transmembrane helix</keyword>
<reference evidence="4 5" key="1">
    <citation type="submission" date="2024-01" db="EMBL/GenBank/DDBJ databases">
        <title>The genome of the rayed Mediterranean limpet Patella caerulea (Linnaeus, 1758).</title>
        <authorList>
            <person name="Anh-Thu Weber A."/>
            <person name="Halstead-Nussloch G."/>
        </authorList>
    </citation>
    <scope>NUCLEOTIDE SEQUENCE [LARGE SCALE GENOMIC DNA]</scope>
    <source>
        <strain evidence="4">AATW-2023a</strain>
        <tissue evidence="4">Whole specimen</tissue>
    </source>
</reference>
<keyword evidence="2" id="KW-0472">Membrane</keyword>
<feature type="compositionally biased region" description="Basic and acidic residues" evidence="1">
    <location>
        <begin position="440"/>
        <end position="474"/>
    </location>
</feature>
<dbReference type="Pfam" id="PF00341">
    <property type="entry name" value="PDGF"/>
    <property type="match status" value="1"/>
</dbReference>
<keyword evidence="5" id="KW-1185">Reference proteome</keyword>
<dbReference type="Gene3D" id="2.10.90.10">
    <property type="entry name" value="Cystine-knot cytokines"/>
    <property type="match status" value="1"/>
</dbReference>
<dbReference type="InterPro" id="IPR029034">
    <property type="entry name" value="Cystine-knot_cytokine"/>
</dbReference>
<protein>
    <recommendedName>
        <fullName evidence="3">Platelet-derived growth factor (PDGF) family profile domain-containing protein</fullName>
    </recommendedName>
</protein>
<dbReference type="Proteomes" id="UP001347796">
    <property type="component" value="Unassembled WGS sequence"/>
</dbReference>
<dbReference type="EMBL" id="JAZGQO010000016">
    <property type="protein sequence ID" value="KAK6168504.1"/>
    <property type="molecule type" value="Genomic_DNA"/>
</dbReference>
<comment type="caution">
    <text evidence="4">The sequence shown here is derived from an EMBL/GenBank/DDBJ whole genome shotgun (WGS) entry which is preliminary data.</text>
</comment>
<feature type="region of interest" description="Disordered" evidence="1">
    <location>
        <begin position="428"/>
        <end position="494"/>
    </location>
</feature>
<organism evidence="4 5">
    <name type="scientific">Patella caerulea</name>
    <name type="common">Rayed Mediterranean limpet</name>
    <dbReference type="NCBI Taxonomy" id="87958"/>
    <lineage>
        <taxon>Eukaryota</taxon>
        <taxon>Metazoa</taxon>
        <taxon>Spiralia</taxon>
        <taxon>Lophotrochozoa</taxon>
        <taxon>Mollusca</taxon>
        <taxon>Gastropoda</taxon>
        <taxon>Patellogastropoda</taxon>
        <taxon>Patelloidea</taxon>
        <taxon>Patellidae</taxon>
        <taxon>Patella</taxon>
    </lineage>
</organism>
<feature type="transmembrane region" description="Helical" evidence="2">
    <location>
        <begin position="97"/>
        <end position="116"/>
    </location>
</feature>
<dbReference type="PANTHER" id="PTHR21719:SF1">
    <property type="entry name" value="FI06402P-RELATED"/>
    <property type="match status" value="1"/>
</dbReference>
<dbReference type="GO" id="GO:0008083">
    <property type="term" value="F:growth factor activity"/>
    <property type="evidence" value="ECO:0007669"/>
    <property type="project" value="InterPro"/>
</dbReference>
<dbReference type="InterPro" id="IPR000072">
    <property type="entry name" value="PDGF/VEGF_dom"/>
</dbReference>
<feature type="compositionally biased region" description="Basic residues" evidence="1">
    <location>
        <begin position="475"/>
        <end position="494"/>
    </location>
</feature>
<evidence type="ECO:0000313" key="4">
    <source>
        <dbReference type="EMBL" id="KAK6168504.1"/>
    </source>
</evidence>